<proteinExistence type="predicted"/>
<gene>
    <name evidence="1" type="ordered locus">Cvib_1511</name>
</gene>
<dbReference type="AlphaFoldDB" id="A4SGB3"/>
<dbReference type="EMBL" id="CP000607">
    <property type="protein sequence ID" value="ABP37522.1"/>
    <property type="molecule type" value="Genomic_DNA"/>
</dbReference>
<reference evidence="1" key="1">
    <citation type="submission" date="2007-03" db="EMBL/GenBank/DDBJ databases">
        <title>Complete sequence of Prosthecochloris vibrioformis DSM 265.</title>
        <authorList>
            <consortium name="US DOE Joint Genome Institute"/>
            <person name="Copeland A."/>
            <person name="Lucas S."/>
            <person name="Lapidus A."/>
            <person name="Barry K."/>
            <person name="Detter J.C."/>
            <person name="Glavina del Rio T."/>
            <person name="Hammon N."/>
            <person name="Israni S."/>
            <person name="Pitluck S."/>
            <person name="Schmutz J."/>
            <person name="Larimer F."/>
            <person name="Land M."/>
            <person name="Hauser L."/>
            <person name="Mikhailova N."/>
            <person name="Li T."/>
            <person name="Overmann J."/>
            <person name="Schuster S.C."/>
            <person name="Bryant D.A."/>
            <person name="Richardson P."/>
        </authorList>
    </citation>
    <scope>NUCLEOTIDE SEQUENCE [LARGE SCALE GENOMIC DNA]</scope>
    <source>
        <strain evidence="1">DSM 265</strain>
    </source>
</reference>
<sequence length="174" mass="19987">MHWHIFSNVKPWYDFPMKTNRNSPMSQIATTPDKYDIFIQKIDHFQSMVEEKKALQEKIARMHDEFKATVSPLEQELASIMRNLEMNLSKLEKGTSGAAKSTGTRFSRGQLGNAIKGLLRAHPQKAFKPREIADALNTKGTTISVWFNKFGAEDQEIERIPTGKEGKRFLYKIK</sequence>
<dbReference type="eggNOG" id="ENOG5033W34">
    <property type="taxonomic scope" value="Bacteria"/>
</dbReference>
<dbReference type="KEGG" id="pvi:Cvib_1511"/>
<evidence type="ECO:0000313" key="1">
    <source>
        <dbReference type="EMBL" id="ABP37522.1"/>
    </source>
</evidence>
<accession>A4SGB3</accession>
<protein>
    <submittedName>
        <fullName evidence="1">Uncharacterized protein</fullName>
    </submittedName>
</protein>
<dbReference type="STRING" id="290318.Cvib_1511"/>
<name>A4SGB3_CHLPM</name>
<organism evidence="1">
    <name type="scientific">Chlorobium phaeovibrioides (strain DSM 265 / 1930)</name>
    <name type="common">Prosthecochloris vibrioformis (strain DSM 265)</name>
    <dbReference type="NCBI Taxonomy" id="290318"/>
    <lineage>
        <taxon>Bacteria</taxon>
        <taxon>Pseudomonadati</taxon>
        <taxon>Chlorobiota</taxon>
        <taxon>Chlorobiia</taxon>
        <taxon>Chlorobiales</taxon>
        <taxon>Chlorobiaceae</taxon>
        <taxon>Chlorobium/Pelodictyon group</taxon>
        <taxon>Chlorobium</taxon>
    </lineage>
</organism>
<dbReference type="HOGENOM" id="CLU_1757100_0_0_10"/>